<evidence type="ECO:0000256" key="2">
    <source>
        <dbReference type="ARBA" id="ARBA00022679"/>
    </source>
</evidence>
<reference evidence="9" key="1">
    <citation type="submission" date="2016-10" db="EMBL/GenBank/DDBJ databases">
        <authorList>
            <person name="Varghese N."/>
            <person name="Submissions S."/>
        </authorList>
    </citation>
    <scope>NUCLEOTIDE SEQUENCE [LARGE SCALE GENOMIC DNA]</scope>
    <source>
        <strain evidence="9">DSM 10146</strain>
    </source>
</reference>
<sequence length="390" mass="42355">MNIPQNVSRTSRCLPFLLAGGRGSRLHELTNLQCKPALSFGSGEGRIVDFILAAAATARFENLFVATQYRPNDLCRHLNRHWAHSFEKGITIRDGEFLSPYGYRGTADAVRCNATAIDAYAPREIMVLAGDHVVDIDLETLLDHHRSQSRPVTVAATAVPLTQASDFGIFDLGADGELLGFAEKPAHPTPMIGERDRALASTGIYVFDWIWLKAALRLEPARPSTLHDFGHDILPIALAEDALSVYRLPDGGSGAGGYWRDVGSLDAYRLAQLGFSGAETPVALPKTMDRPITQAIDCLSEGTVFLPGSSAGRRCQVRNAIVAPGVRLPDGFRAGYDSEEDRRWFRCSAGGTLLITAEMVARREAALRPTSARPFVSRPPRMTALSGLEG</sequence>
<evidence type="ECO:0000313" key="8">
    <source>
        <dbReference type="EMBL" id="SDE78694.1"/>
    </source>
</evidence>
<keyword evidence="4" id="KW-0547">Nucleotide-binding</keyword>
<evidence type="ECO:0000256" key="1">
    <source>
        <dbReference type="ARBA" id="ARBA00010443"/>
    </source>
</evidence>
<dbReference type="STRING" id="282683.SAMN04488105_107265"/>
<dbReference type="SUPFAM" id="SSF53448">
    <property type="entry name" value="Nucleotide-diphospho-sugar transferases"/>
    <property type="match status" value="1"/>
</dbReference>
<dbReference type="Pfam" id="PF00483">
    <property type="entry name" value="NTP_transferase"/>
    <property type="match status" value="1"/>
</dbReference>
<protein>
    <submittedName>
        <fullName evidence="8">Glucose-1-phosphate adenylyltransferase</fullName>
    </submittedName>
</protein>
<dbReference type="Pfam" id="PF24894">
    <property type="entry name" value="Hexapep_GlmU"/>
    <property type="match status" value="1"/>
</dbReference>
<dbReference type="InterPro" id="IPR056818">
    <property type="entry name" value="GlmU/GlgC-like_hexapep"/>
</dbReference>
<evidence type="ECO:0000259" key="7">
    <source>
        <dbReference type="Pfam" id="PF24894"/>
    </source>
</evidence>
<evidence type="ECO:0000256" key="3">
    <source>
        <dbReference type="ARBA" id="ARBA00022695"/>
    </source>
</evidence>
<dbReference type="OrthoDB" id="9801810at2"/>
<dbReference type="GO" id="GO:0008878">
    <property type="term" value="F:glucose-1-phosphate adenylyltransferase activity"/>
    <property type="evidence" value="ECO:0007669"/>
    <property type="project" value="InterPro"/>
</dbReference>
<accession>A0A1G7FS50</accession>
<feature type="region of interest" description="Disordered" evidence="5">
    <location>
        <begin position="371"/>
        <end position="390"/>
    </location>
</feature>
<evidence type="ECO:0000256" key="5">
    <source>
        <dbReference type="SAM" id="MobiDB-lite"/>
    </source>
</evidence>
<feature type="domain" description="Glucose-1-phosphate adenylyltransferase/Bifunctional protein GlmU-like C-terminal hexapeptide" evidence="7">
    <location>
        <begin position="301"/>
        <end position="355"/>
    </location>
</feature>
<dbReference type="InterPro" id="IPR005835">
    <property type="entry name" value="NTP_transferase_dom"/>
</dbReference>
<keyword evidence="3 8" id="KW-0548">Nucleotidyltransferase</keyword>
<gene>
    <name evidence="8" type="ORF">SAMN04488105_107265</name>
</gene>
<feature type="domain" description="Nucleotidyl transferase" evidence="6">
    <location>
        <begin position="16"/>
        <end position="271"/>
    </location>
</feature>
<organism evidence="8 9">
    <name type="scientific">Salipiger thiooxidans</name>
    <dbReference type="NCBI Taxonomy" id="282683"/>
    <lineage>
        <taxon>Bacteria</taxon>
        <taxon>Pseudomonadati</taxon>
        <taxon>Pseudomonadota</taxon>
        <taxon>Alphaproteobacteria</taxon>
        <taxon>Rhodobacterales</taxon>
        <taxon>Roseobacteraceae</taxon>
        <taxon>Salipiger</taxon>
    </lineage>
</organism>
<dbReference type="PANTHER" id="PTHR43523">
    <property type="entry name" value="GLUCOSE-1-PHOSPHATE ADENYLYLTRANSFERASE-RELATED"/>
    <property type="match status" value="1"/>
</dbReference>
<evidence type="ECO:0000259" key="6">
    <source>
        <dbReference type="Pfam" id="PF00483"/>
    </source>
</evidence>
<dbReference type="Gene3D" id="2.160.10.10">
    <property type="entry name" value="Hexapeptide repeat proteins"/>
    <property type="match status" value="1"/>
</dbReference>
<dbReference type="Gene3D" id="3.90.550.10">
    <property type="entry name" value="Spore Coat Polysaccharide Biosynthesis Protein SpsA, Chain A"/>
    <property type="match status" value="1"/>
</dbReference>
<keyword evidence="2 8" id="KW-0808">Transferase</keyword>
<comment type="similarity">
    <text evidence="1">Belongs to the bacterial/plant glucose-1-phosphate adenylyltransferase family.</text>
</comment>
<dbReference type="InterPro" id="IPR029044">
    <property type="entry name" value="Nucleotide-diphossugar_trans"/>
</dbReference>
<keyword evidence="9" id="KW-1185">Reference proteome</keyword>
<dbReference type="GO" id="GO:0000166">
    <property type="term" value="F:nucleotide binding"/>
    <property type="evidence" value="ECO:0007669"/>
    <property type="project" value="UniProtKB-KW"/>
</dbReference>
<dbReference type="EMBL" id="FNAV01000007">
    <property type="protein sequence ID" value="SDE78694.1"/>
    <property type="molecule type" value="Genomic_DNA"/>
</dbReference>
<name>A0A1G7FS50_9RHOB</name>
<dbReference type="InterPro" id="IPR011831">
    <property type="entry name" value="ADP-Glc_PPase"/>
</dbReference>
<dbReference type="PANTHER" id="PTHR43523:SF12">
    <property type="entry name" value="GLUCOSE-1-PHOSPHATE ADENYLYLTRANSFERASE LARGE SUBUNIT 1, CHLOROPLASTIC-RELATED"/>
    <property type="match status" value="1"/>
</dbReference>
<dbReference type="AlphaFoldDB" id="A0A1G7FS50"/>
<evidence type="ECO:0000313" key="9">
    <source>
        <dbReference type="Proteomes" id="UP000198994"/>
    </source>
</evidence>
<evidence type="ECO:0000256" key="4">
    <source>
        <dbReference type="ARBA" id="ARBA00022741"/>
    </source>
</evidence>
<dbReference type="GO" id="GO:0005978">
    <property type="term" value="P:glycogen biosynthetic process"/>
    <property type="evidence" value="ECO:0007669"/>
    <property type="project" value="InterPro"/>
</dbReference>
<dbReference type="Proteomes" id="UP000198994">
    <property type="component" value="Unassembled WGS sequence"/>
</dbReference>
<dbReference type="RefSeq" id="WP_089959669.1">
    <property type="nucleotide sequence ID" value="NZ_FNAV01000007.1"/>
</dbReference>
<proteinExistence type="inferred from homology"/>